<gene>
    <name evidence="2" type="ORF">SAE02_00770</name>
</gene>
<evidence type="ECO:0000313" key="2">
    <source>
        <dbReference type="EMBL" id="GEO35929.1"/>
    </source>
</evidence>
<comment type="caution">
    <text evidence="2">The sequence shown here is derived from an EMBL/GenBank/DDBJ whole genome shotgun (WGS) entry which is preliminary data.</text>
</comment>
<keyword evidence="3" id="KW-1185">Reference proteome</keyword>
<organism evidence="2 3">
    <name type="scientific">Skermanella aerolata</name>
    <dbReference type="NCBI Taxonomy" id="393310"/>
    <lineage>
        <taxon>Bacteria</taxon>
        <taxon>Pseudomonadati</taxon>
        <taxon>Pseudomonadota</taxon>
        <taxon>Alphaproteobacteria</taxon>
        <taxon>Rhodospirillales</taxon>
        <taxon>Azospirillaceae</taxon>
        <taxon>Skermanella</taxon>
    </lineage>
</organism>
<feature type="transmembrane region" description="Helical" evidence="1">
    <location>
        <begin position="20"/>
        <end position="40"/>
    </location>
</feature>
<feature type="transmembrane region" description="Helical" evidence="1">
    <location>
        <begin position="52"/>
        <end position="74"/>
    </location>
</feature>
<keyword evidence="1" id="KW-0472">Membrane</keyword>
<dbReference type="AlphaFoldDB" id="A0A512DHG9"/>
<evidence type="ECO:0008006" key="4">
    <source>
        <dbReference type="Google" id="ProtNLM"/>
    </source>
</evidence>
<reference evidence="2 3" key="1">
    <citation type="submission" date="2019-07" db="EMBL/GenBank/DDBJ databases">
        <title>Whole genome shotgun sequence of Skermanella aerolata NBRC 106429.</title>
        <authorList>
            <person name="Hosoyama A."/>
            <person name="Uohara A."/>
            <person name="Ohji S."/>
            <person name="Ichikawa N."/>
        </authorList>
    </citation>
    <scope>NUCLEOTIDE SEQUENCE [LARGE SCALE GENOMIC DNA]</scope>
    <source>
        <strain evidence="2 3">NBRC 106429</strain>
    </source>
</reference>
<dbReference type="EMBL" id="BJYZ01000001">
    <property type="protein sequence ID" value="GEO35929.1"/>
    <property type="molecule type" value="Genomic_DNA"/>
</dbReference>
<dbReference type="Proteomes" id="UP000321523">
    <property type="component" value="Unassembled WGS sequence"/>
</dbReference>
<protein>
    <recommendedName>
        <fullName evidence="4">DUF3311 domain-containing protein</fullName>
    </recommendedName>
</protein>
<keyword evidence="1" id="KW-0812">Transmembrane</keyword>
<name>A0A512DHG9_9PROT</name>
<evidence type="ECO:0000256" key="1">
    <source>
        <dbReference type="SAM" id="Phobius"/>
    </source>
</evidence>
<sequence length="80" mass="8976">MAMEDQPAVARESTRDASKAFAIFTAVMVLVMIFPIYGFANKVEPMVLGMPFSLFWIVAWIGVEFVGLLCFIAYEFSGER</sequence>
<evidence type="ECO:0000313" key="3">
    <source>
        <dbReference type="Proteomes" id="UP000321523"/>
    </source>
</evidence>
<dbReference type="OrthoDB" id="3628949at2"/>
<keyword evidence="1" id="KW-1133">Transmembrane helix</keyword>
<dbReference type="RefSeq" id="WP_044431315.1">
    <property type="nucleotide sequence ID" value="NZ_BJYZ01000001.1"/>
</dbReference>
<accession>A0A512DHG9</accession>
<proteinExistence type="predicted"/>